<comment type="caution">
    <text evidence="17">The sequence shown here is derived from an EMBL/GenBank/DDBJ whole genome shotgun (WGS) entry which is preliminary data.</text>
</comment>
<keyword evidence="8" id="KW-0547">Nucleotide-binding</keyword>
<evidence type="ECO:0000256" key="8">
    <source>
        <dbReference type="ARBA" id="ARBA00022741"/>
    </source>
</evidence>
<evidence type="ECO:0000259" key="15">
    <source>
        <dbReference type="PROSITE" id="PS50109"/>
    </source>
</evidence>
<name>A0A327QQU8_9BACT</name>
<evidence type="ECO:0000256" key="4">
    <source>
        <dbReference type="ARBA" id="ARBA00022475"/>
    </source>
</evidence>
<evidence type="ECO:0000256" key="5">
    <source>
        <dbReference type="ARBA" id="ARBA00022553"/>
    </source>
</evidence>
<dbReference type="PANTHER" id="PTHR45528:SF1">
    <property type="entry name" value="SENSOR HISTIDINE KINASE CPXA"/>
    <property type="match status" value="1"/>
</dbReference>
<dbReference type="InterPro" id="IPR036890">
    <property type="entry name" value="HATPase_C_sf"/>
</dbReference>
<feature type="domain" description="Histidine kinase" evidence="15">
    <location>
        <begin position="242"/>
        <end position="458"/>
    </location>
</feature>
<dbReference type="SMART" id="SM00304">
    <property type="entry name" value="HAMP"/>
    <property type="match status" value="1"/>
</dbReference>
<keyword evidence="6" id="KW-0808">Transferase</keyword>
<keyword evidence="18" id="KW-1185">Reference proteome</keyword>
<dbReference type="AlphaFoldDB" id="A0A327QQU8"/>
<dbReference type="Gene3D" id="3.30.565.10">
    <property type="entry name" value="Histidine kinase-like ATPase, C-terminal domain"/>
    <property type="match status" value="1"/>
</dbReference>
<feature type="domain" description="HAMP" evidence="16">
    <location>
        <begin position="181"/>
        <end position="234"/>
    </location>
</feature>
<keyword evidence="4" id="KW-1003">Cell membrane</keyword>
<sequence length="458" mass="51782">MKIKFKIALYYSLSAALLLITFATIAYLFTAKLRREEYIDRLEYRANSIGLVLSEGVQIKADLMLLKKLDQTAFQDLFQETIVVYNPHNYDIVYASIQNQAVKTSQNALDYIKRNKFISYRDGQKEVVGIYHTGGKVPVIVIVSAFDKYGYQNVENLRRVLLIELIVVVVLLVVIGYFFARKMVKPIDQLVQQVNTINANNLQHGQVAVKGKDEIAQLAINFNTMLQRLSDSFDLQKSFVSNASHELRTPLASMISQLQVAAGKERSKEDYQELLQSVLEDAENLSDLTNGLLQLAHSDLNQQRLVFAPVRIDELLLEMHNLVTLKQKQNKIDITFLQVPEYDEFITCNGNESLLKVLFLNLIENACKFSSNKRAEVSIDFDDTQIIVKVIDDGIGIPAEELSKVFEPFYRAQNASQIRGHGLGLSICKKIVLLHKGHISVQSTVGKGTTFEVILPHL</sequence>
<keyword evidence="10" id="KW-0067">ATP-binding</keyword>
<evidence type="ECO:0000256" key="6">
    <source>
        <dbReference type="ARBA" id="ARBA00022679"/>
    </source>
</evidence>
<dbReference type="SMART" id="SM00388">
    <property type="entry name" value="HisKA"/>
    <property type="match status" value="1"/>
</dbReference>
<evidence type="ECO:0000256" key="10">
    <source>
        <dbReference type="ARBA" id="ARBA00022840"/>
    </source>
</evidence>
<dbReference type="FunFam" id="1.10.287.130:FF:000001">
    <property type="entry name" value="Two-component sensor histidine kinase"/>
    <property type="match status" value="1"/>
</dbReference>
<dbReference type="InterPro" id="IPR005467">
    <property type="entry name" value="His_kinase_dom"/>
</dbReference>
<dbReference type="OrthoDB" id="594725at2"/>
<evidence type="ECO:0000256" key="3">
    <source>
        <dbReference type="ARBA" id="ARBA00012438"/>
    </source>
</evidence>
<evidence type="ECO:0000256" key="7">
    <source>
        <dbReference type="ARBA" id="ARBA00022692"/>
    </source>
</evidence>
<dbReference type="EMBL" id="QLLL01000003">
    <property type="protein sequence ID" value="RAJ06976.1"/>
    <property type="molecule type" value="Genomic_DNA"/>
</dbReference>
<dbReference type="EC" id="2.7.13.3" evidence="3"/>
<dbReference type="SMART" id="SM00387">
    <property type="entry name" value="HATPase_c"/>
    <property type="match status" value="1"/>
</dbReference>
<dbReference type="CDD" id="cd06225">
    <property type="entry name" value="HAMP"/>
    <property type="match status" value="1"/>
</dbReference>
<dbReference type="InterPro" id="IPR003661">
    <property type="entry name" value="HisK_dim/P_dom"/>
</dbReference>
<dbReference type="Gene3D" id="6.10.340.10">
    <property type="match status" value="1"/>
</dbReference>
<evidence type="ECO:0000256" key="2">
    <source>
        <dbReference type="ARBA" id="ARBA00004651"/>
    </source>
</evidence>
<proteinExistence type="predicted"/>
<organism evidence="17 18">
    <name type="scientific">Chitinophaga skermanii</name>
    <dbReference type="NCBI Taxonomy" id="331697"/>
    <lineage>
        <taxon>Bacteria</taxon>
        <taxon>Pseudomonadati</taxon>
        <taxon>Bacteroidota</taxon>
        <taxon>Chitinophagia</taxon>
        <taxon>Chitinophagales</taxon>
        <taxon>Chitinophagaceae</taxon>
        <taxon>Chitinophaga</taxon>
    </lineage>
</organism>
<evidence type="ECO:0000256" key="12">
    <source>
        <dbReference type="ARBA" id="ARBA00023012"/>
    </source>
</evidence>
<keyword evidence="13 14" id="KW-0472">Membrane</keyword>
<evidence type="ECO:0000256" key="11">
    <source>
        <dbReference type="ARBA" id="ARBA00022989"/>
    </source>
</evidence>
<dbReference type="GO" id="GO:0000155">
    <property type="term" value="F:phosphorelay sensor kinase activity"/>
    <property type="evidence" value="ECO:0007669"/>
    <property type="project" value="InterPro"/>
</dbReference>
<dbReference type="Proteomes" id="UP000249547">
    <property type="component" value="Unassembled WGS sequence"/>
</dbReference>
<gene>
    <name evidence="17" type="ORF">LX64_02104</name>
</gene>
<feature type="transmembrane region" description="Helical" evidence="14">
    <location>
        <begin position="160"/>
        <end position="180"/>
    </location>
</feature>
<evidence type="ECO:0000313" key="17">
    <source>
        <dbReference type="EMBL" id="RAJ06976.1"/>
    </source>
</evidence>
<evidence type="ECO:0000259" key="16">
    <source>
        <dbReference type="PROSITE" id="PS50885"/>
    </source>
</evidence>
<dbReference type="FunFam" id="3.30.565.10:FF:000006">
    <property type="entry name" value="Sensor histidine kinase WalK"/>
    <property type="match status" value="1"/>
</dbReference>
<evidence type="ECO:0000256" key="14">
    <source>
        <dbReference type="SAM" id="Phobius"/>
    </source>
</evidence>
<evidence type="ECO:0000256" key="13">
    <source>
        <dbReference type="ARBA" id="ARBA00023136"/>
    </source>
</evidence>
<keyword evidence="5" id="KW-0597">Phosphoprotein</keyword>
<keyword evidence="11 14" id="KW-1133">Transmembrane helix</keyword>
<dbReference type="SUPFAM" id="SSF158472">
    <property type="entry name" value="HAMP domain-like"/>
    <property type="match status" value="1"/>
</dbReference>
<dbReference type="Pfam" id="PF00672">
    <property type="entry name" value="HAMP"/>
    <property type="match status" value="1"/>
</dbReference>
<feature type="transmembrane region" description="Helical" evidence="14">
    <location>
        <begin position="7"/>
        <end position="29"/>
    </location>
</feature>
<dbReference type="PROSITE" id="PS50109">
    <property type="entry name" value="HIS_KIN"/>
    <property type="match status" value="1"/>
</dbReference>
<dbReference type="PROSITE" id="PS50885">
    <property type="entry name" value="HAMP"/>
    <property type="match status" value="1"/>
</dbReference>
<dbReference type="RefSeq" id="WP_111597548.1">
    <property type="nucleotide sequence ID" value="NZ_QLLL01000003.1"/>
</dbReference>
<keyword evidence="9 17" id="KW-0418">Kinase</keyword>
<evidence type="ECO:0000313" key="18">
    <source>
        <dbReference type="Proteomes" id="UP000249547"/>
    </source>
</evidence>
<dbReference type="PANTHER" id="PTHR45528">
    <property type="entry name" value="SENSOR HISTIDINE KINASE CPXA"/>
    <property type="match status" value="1"/>
</dbReference>
<dbReference type="GO" id="GO:0005886">
    <property type="term" value="C:plasma membrane"/>
    <property type="evidence" value="ECO:0007669"/>
    <property type="project" value="UniProtKB-SubCell"/>
</dbReference>
<dbReference type="CDD" id="cd00082">
    <property type="entry name" value="HisKA"/>
    <property type="match status" value="1"/>
</dbReference>
<keyword evidence="12" id="KW-0902">Two-component regulatory system</keyword>
<dbReference type="InterPro" id="IPR004358">
    <property type="entry name" value="Sig_transdc_His_kin-like_C"/>
</dbReference>
<accession>A0A327QQU8</accession>
<dbReference type="InterPro" id="IPR036097">
    <property type="entry name" value="HisK_dim/P_sf"/>
</dbReference>
<dbReference type="CDD" id="cd00075">
    <property type="entry name" value="HATPase"/>
    <property type="match status" value="1"/>
</dbReference>
<dbReference type="InterPro" id="IPR003594">
    <property type="entry name" value="HATPase_dom"/>
</dbReference>
<dbReference type="Pfam" id="PF02518">
    <property type="entry name" value="HATPase_c"/>
    <property type="match status" value="1"/>
</dbReference>
<dbReference type="SUPFAM" id="SSF55874">
    <property type="entry name" value="ATPase domain of HSP90 chaperone/DNA topoisomerase II/histidine kinase"/>
    <property type="match status" value="1"/>
</dbReference>
<dbReference type="Gene3D" id="1.10.287.130">
    <property type="match status" value="1"/>
</dbReference>
<keyword evidence="7 14" id="KW-0812">Transmembrane</keyword>
<dbReference type="PRINTS" id="PR00344">
    <property type="entry name" value="BCTRLSENSOR"/>
</dbReference>
<protein>
    <recommendedName>
        <fullName evidence="3">histidine kinase</fullName>
        <ecNumber evidence="3">2.7.13.3</ecNumber>
    </recommendedName>
</protein>
<evidence type="ECO:0000256" key="1">
    <source>
        <dbReference type="ARBA" id="ARBA00000085"/>
    </source>
</evidence>
<comment type="subcellular location">
    <subcellularLocation>
        <location evidence="2">Cell membrane</location>
        <topology evidence="2">Multi-pass membrane protein</topology>
    </subcellularLocation>
</comment>
<dbReference type="InterPro" id="IPR050398">
    <property type="entry name" value="HssS/ArlS-like"/>
</dbReference>
<dbReference type="GO" id="GO:0005524">
    <property type="term" value="F:ATP binding"/>
    <property type="evidence" value="ECO:0007669"/>
    <property type="project" value="UniProtKB-KW"/>
</dbReference>
<evidence type="ECO:0000256" key="9">
    <source>
        <dbReference type="ARBA" id="ARBA00022777"/>
    </source>
</evidence>
<dbReference type="SUPFAM" id="SSF47384">
    <property type="entry name" value="Homodimeric domain of signal transducing histidine kinase"/>
    <property type="match status" value="1"/>
</dbReference>
<comment type="catalytic activity">
    <reaction evidence="1">
        <text>ATP + protein L-histidine = ADP + protein N-phospho-L-histidine.</text>
        <dbReference type="EC" id="2.7.13.3"/>
    </reaction>
</comment>
<dbReference type="InterPro" id="IPR003660">
    <property type="entry name" value="HAMP_dom"/>
</dbReference>
<dbReference type="Pfam" id="PF00512">
    <property type="entry name" value="HisKA"/>
    <property type="match status" value="1"/>
</dbReference>
<reference evidence="17 18" key="1">
    <citation type="submission" date="2018-06" db="EMBL/GenBank/DDBJ databases">
        <title>Genomic Encyclopedia of Archaeal and Bacterial Type Strains, Phase II (KMG-II): from individual species to whole genera.</title>
        <authorList>
            <person name="Goeker M."/>
        </authorList>
    </citation>
    <scope>NUCLEOTIDE SEQUENCE [LARGE SCALE GENOMIC DNA]</scope>
    <source>
        <strain evidence="17 18">DSM 23857</strain>
    </source>
</reference>